<reference evidence="2 3" key="1">
    <citation type="submission" date="2018-12" db="EMBL/GenBank/DDBJ databases">
        <title>The complete genome of the methanogenic archaea of the candidate phylum Verstraetearchaeota, obtained from the metagenome of underground thermal water.</title>
        <authorList>
            <person name="Kadnikov V.V."/>
            <person name="Mardanov A.V."/>
            <person name="Beletsky A.V."/>
            <person name="Karnachuk O.V."/>
            <person name="Ravin N.V."/>
        </authorList>
    </citation>
    <scope>NUCLEOTIDE SEQUENCE [LARGE SCALE GENOMIC DNA]</scope>
    <source>
        <strain evidence="2">Ch88</strain>
    </source>
</reference>
<evidence type="ECO:0000256" key="1">
    <source>
        <dbReference type="SAM" id="MobiDB-lite"/>
    </source>
</evidence>
<feature type="region of interest" description="Disordered" evidence="1">
    <location>
        <begin position="193"/>
        <end position="222"/>
    </location>
</feature>
<organism evidence="2 3">
    <name type="scientific">Methanosuratincola subterraneus</name>
    <dbReference type="NCBI Taxonomy" id="2593994"/>
    <lineage>
        <taxon>Archaea</taxon>
        <taxon>Thermoproteota</taxon>
        <taxon>Methanosuratincolia</taxon>
        <taxon>Candidatus Methanomethylicales</taxon>
        <taxon>Candidatus Methanomethylicaceae</taxon>
        <taxon>Candidatus Methanosuratincola (ex Vanwonterghem et al. 2016)</taxon>
    </lineage>
</organism>
<dbReference type="EMBL" id="RXGA01000003">
    <property type="protein sequence ID" value="RWX72959.1"/>
    <property type="molecule type" value="Genomic_DNA"/>
</dbReference>
<comment type="caution">
    <text evidence="2">The sequence shown here is derived from an EMBL/GenBank/DDBJ whole genome shotgun (WGS) entry which is preliminary data.</text>
</comment>
<dbReference type="Proteomes" id="UP000288215">
    <property type="component" value="Unassembled WGS sequence"/>
</dbReference>
<protein>
    <recommendedName>
        <fullName evidence="4">Pyrroline-5-carboxylate reductase catalytic N-terminal domain-containing protein</fullName>
    </recommendedName>
</protein>
<proteinExistence type="predicted"/>
<sequence length="222" mass="24633">MEQILLIGGNDSGMPFRKLPYGGYPLISCNPDHLPENLHEMAKICDVAIVCADQRMGRVIADEIWHLLRRKIVISTTPNFDLSMLRDLYPLSKVCRCDLVLDGDVDRCLAVVSFGDSFSESDVASMKRIFSSIGEMLIINEPLFQEVRAVVSKGLSSITELLKRISPDDFQEYLLGWIMYCLGQMILKGNPIEGGKSPQGGTGGLAQREPPATDPKSRDDQK</sequence>
<dbReference type="AlphaFoldDB" id="A0A444L5V2"/>
<evidence type="ECO:0000313" key="2">
    <source>
        <dbReference type="EMBL" id="RWX72959.1"/>
    </source>
</evidence>
<dbReference type="Gene3D" id="3.40.50.720">
    <property type="entry name" value="NAD(P)-binding Rossmann-like Domain"/>
    <property type="match status" value="1"/>
</dbReference>
<evidence type="ECO:0008006" key="4">
    <source>
        <dbReference type="Google" id="ProtNLM"/>
    </source>
</evidence>
<evidence type="ECO:0000313" key="3">
    <source>
        <dbReference type="Proteomes" id="UP000288215"/>
    </source>
</evidence>
<gene>
    <name evidence="2" type="ORF">Metus_0933</name>
</gene>
<accession>A0A444L5V2</accession>
<name>A0A444L5V2_METS7</name>